<proteinExistence type="predicted"/>
<evidence type="ECO:0000313" key="1">
    <source>
        <dbReference type="EMBL" id="UYV80396.1"/>
    </source>
</evidence>
<accession>A0ABY6LGT3</accession>
<gene>
    <name evidence="1" type="ORF">LAZ67_19000086</name>
</gene>
<organism evidence="1 2">
    <name type="scientific">Cordylochernes scorpioides</name>
    <dbReference type="NCBI Taxonomy" id="51811"/>
    <lineage>
        <taxon>Eukaryota</taxon>
        <taxon>Metazoa</taxon>
        <taxon>Ecdysozoa</taxon>
        <taxon>Arthropoda</taxon>
        <taxon>Chelicerata</taxon>
        <taxon>Arachnida</taxon>
        <taxon>Pseudoscorpiones</taxon>
        <taxon>Cheliferoidea</taxon>
        <taxon>Chernetidae</taxon>
        <taxon>Cordylochernes</taxon>
    </lineage>
</organism>
<keyword evidence="2" id="KW-1185">Reference proteome</keyword>
<dbReference type="Gene3D" id="3.30.420.10">
    <property type="entry name" value="Ribonuclease H-like superfamily/Ribonuclease H"/>
    <property type="match status" value="1"/>
</dbReference>
<protein>
    <submittedName>
        <fullName evidence="1">Uncharacterized protein</fullName>
    </submittedName>
</protein>
<evidence type="ECO:0000313" key="2">
    <source>
        <dbReference type="Proteomes" id="UP001235939"/>
    </source>
</evidence>
<dbReference type="EMBL" id="CP092881">
    <property type="protein sequence ID" value="UYV80396.1"/>
    <property type="molecule type" value="Genomic_DNA"/>
</dbReference>
<dbReference type="Proteomes" id="UP001235939">
    <property type="component" value="Chromosome 19"/>
</dbReference>
<name>A0ABY6LGT3_9ARAC</name>
<sequence length="123" mass="13828">MIIMVGSSCCQLLLLKNNVLSVTRLLNGLSLEIGAKRLLNKLKHPEKTDEKNLLKTRSSPDVNPLDYYMWGVFERDSNSHSHNTALRADIVDLRANIPKTHLITAYSRQRIEAVIAVNGGFIE</sequence>
<dbReference type="InterPro" id="IPR036397">
    <property type="entry name" value="RNaseH_sf"/>
</dbReference>
<reference evidence="1 2" key="1">
    <citation type="submission" date="2022-01" db="EMBL/GenBank/DDBJ databases">
        <title>A chromosomal length assembly of Cordylochernes scorpioides.</title>
        <authorList>
            <person name="Zeh D."/>
            <person name="Zeh J."/>
        </authorList>
    </citation>
    <scope>NUCLEOTIDE SEQUENCE [LARGE SCALE GENOMIC DNA]</scope>
    <source>
        <strain evidence="1">IN4F17</strain>
        <tissue evidence="1">Whole Body</tissue>
    </source>
</reference>